<keyword evidence="4" id="KW-1133">Transmembrane helix</keyword>
<dbReference type="AlphaFoldDB" id="A0A919N5A9"/>
<feature type="compositionally biased region" description="Low complexity" evidence="3">
    <location>
        <begin position="286"/>
        <end position="355"/>
    </location>
</feature>
<dbReference type="GO" id="GO:0003677">
    <property type="term" value="F:DNA binding"/>
    <property type="evidence" value="ECO:0007669"/>
    <property type="project" value="TreeGrafter"/>
</dbReference>
<evidence type="ECO:0000256" key="2">
    <source>
        <dbReference type="ARBA" id="ARBA00023163"/>
    </source>
</evidence>
<evidence type="ECO:0000256" key="4">
    <source>
        <dbReference type="SAM" id="Phobius"/>
    </source>
</evidence>
<evidence type="ECO:0000259" key="5">
    <source>
        <dbReference type="SMART" id="SM01043"/>
    </source>
</evidence>
<protein>
    <recommendedName>
        <fullName evidence="5">Bacterial transcriptional activator domain-containing protein</fullName>
    </recommendedName>
</protein>
<evidence type="ECO:0000313" key="6">
    <source>
        <dbReference type="EMBL" id="GIF04652.1"/>
    </source>
</evidence>
<dbReference type="Proteomes" id="UP000629619">
    <property type="component" value="Unassembled WGS sequence"/>
</dbReference>
<dbReference type="Gene3D" id="1.10.10.10">
    <property type="entry name" value="Winged helix-like DNA-binding domain superfamily/Winged helix DNA-binding domain"/>
    <property type="match status" value="1"/>
</dbReference>
<feature type="region of interest" description="Disordered" evidence="3">
    <location>
        <begin position="272"/>
        <end position="361"/>
    </location>
</feature>
<dbReference type="SMART" id="SM01043">
    <property type="entry name" value="BTAD"/>
    <property type="match status" value="1"/>
</dbReference>
<dbReference type="InterPro" id="IPR036779">
    <property type="entry name" value="LysM_dom_sf"/>
</dbReference>
<dbReference type="InterPro" id="IPR018392">
    <property type="entry name" value="LysM"/>
</dbReference>
<dbReference type="InterPro" id="IPR005158">
    <property type="entry name" value="BTAD"/>
</dbReference>
<dbReference type="GO" id="GO:0006355">
    <property type="term" value="P:regulation of DNA-templated transcription"/>
    <property type="evidence" value="ECO:0007669"/>
    <property type="project" value="TreeGrafter"/>
</dbReference>
<dbReference type="PANTHER" id="PTHR35807">
    <property type="entry name" value="TRANSCRIPTIONAL REGULATOR REDD-RELATED"/>
    <property type="match status" value="1"/>
</dbReference>
<dbReference type="PANTHER" id="PTHR35807:SF1">
    <property type="entry name" value="TRANSCRIPTIONAL REGULATOR REDD"/>
    <property type="match status" value="1"/>
</dbReference>
<keyword evidence="1" id="KW-0805">Transcription regulation</keyword>
<keyword evidence="2" id="KW-0804">Transcription</keyword>
<keyword evidence="4" id="KW-0472">Membrane</keyword>
<feature type="domain" description="Bacterial transcriptional activator" evidence="5">
    <location>
        <begin position="806"/>
        <end position="945"/>
    </location>
</feature>
<dbReference type="InterPro" id="IPR036388">
    <property type="entry name" value="WH-like_DNA-bd_sf"/>
</dbReference>
<dbReference type="Gene3D" id="1.25.40.10">
    <property type="entry name" value="Tetratricopeptide repeat domain"/>
    <property type="match status" value="1"/>
</dbReference>
<dbReference type="InterPro" id="IPR051677">
    <property type="entry name" value="AfsR-DnrI-RedD_regulator"/>
</dbReference>
<dbReference type="EMBL" id="BOMW01000020">
    <property type="protein sequence ID" value="GIF04652.1"/>
    <property type="molecule type" value="Genomic_DNA"/>
</dbReference>
<accession>A0A919N5A9</accession>
<feature type="region of interest" description="Disordered" evidence="3">
    <location>
        <begin position="659"/>
        <end position="695"/>
    </location>
</feature>
<dbReference type="Pfam" id="PF03704">
    <property type="entry name" value="BTAD"/>
    <property type="match status" value="1"/>
</dbReference>
<keyword evidence="4" id="KW-0812">Transmembrane</keyword>
<reference evidence="6" key="1">
    <citation type="submission" date="2021-01" db="EMBL/GenBank/DDBJ databases">
        <title>Whole genome shotgun sequence of Actinoplanes siamensis NBRC 109076.</title>
        <authorList>
            <person name="Komaki H."/>
            <person name="Tamura T."/>
        </authorList>
    </citation>
    <scope>NUCLEOTIDE SEQUENCE</scope>
    <source>
        <strain evidence="6">NBRC 109076</strain>
    </source>
</reference>
<dbReference type="Gene3D" id="3.10.350.10">
    <property type="entry name" value="LysM domain"/>
    <property type="match status" value="1"/>
</dbReference>
<gene>
    <name evidence="6" type="ORF">Asi03nite_21900</name>
</gene>
<dbReference type="SUPFAM" id="SSF48452">
    <property type="entry name" value="TPR-like"/>
    <property type="match status" value="1"/>
</dbReference>
<name>A0A919N5A9_9ACTN</name>
<proteinExistence type="predicted"/>
<dbReference type="RefSeq" id="WP_203678570.1">
    <property type="nucleotide sequence ID" value="NZ_BOMW01000020.1"/>
</dbReference>
<keyword evidence="7" id="KW-1185">Reference proteome</keyword>
<feature type="transmembrane region" description="Helical" evidence="4">
    <location>
        <begin position="12"/>
        <end position="38"/>
    </location>
</feature>
<comment type="caution">
    <text evidence="6">The sequence shown here is derived from an EMBL/GenBank/DDBJ whole genome shotgun (WGS) entry which is preliminary data.</text>
</comment>
<feature type="transmembrane region" description="Helical" evidence="4">
    <location>
        <begin position="117"/>
        <end position="135"/>
    </location>
</feature>
<evidence type="ECO:0000256" key="3">
    <source>
        <dbReference type="SAM" id="MobiDB-lite"/>
    </source>
</evidence>
<dbReference type="InterPro" id="IPR011990">
    <property type="entry name" value="TPR-like_helical_dom_sf"/>
</dbReference>
<evidence type="ECO:0000256" key="1">
    <source>
        <dbReference type="ARBA" id="ARBA00023015"/>
    </source>
</evidence>
<dbReference type="CDD" id="cd00118">
    <property type="entry name" value="LysM"/>
    <property type="match status" value="1"/>
</dbReference>
<organism evidence="6 7">
    <name type="scientific">Actinoplanes siamensis</name>
    <dbReference type="NCBI Taxonomy" id="1223317"/>
    <lineage>
        <taxon>Bacteria</taxon>
        <taxon>Bacillati</taxon>
        <taxon>Actinomycetota</taxon>
        <taxon>Actinomycetes</taxon>
        <taxon>Micromonosporales</taxon>
        <taxon>Micromonosporaceae</taxon>
        <taxon>Actinoplanes</taxon>
    </lineage>
</organism>
<feature type="transmembrane region" description="Helical" evidence="4">
    <location>
        <begin position="58"/>
        <end position="82"/>
    </location>
</feature>
<evidence type="ECO:0000313" key="7">
    <source>
        <dbReference type="Proteomes" id="UP000629619"/>
    </source>
</evidence>
<sequence length="954" mass="99977">MFRAFAALGRLLRVLVAAAVLLGFVAGVPWLLIASAGWPLDWLGWAQFGAAPGVSELMTAITSLWSDQMIVALLASIGWVLWAQFVRDTVIEVIEASAAATANRHGKLRPPVSGRGPIRWVAAVLVGAIIGGLLFDVTRTATVGGASASAAAADVAAHRPAVAVAPAHPAPITATVSRPRPAITVAAATARPVTAHTDTGIPGWARDAPGGVHHVVEGDNLWDLAEHKLGDPHRWREIYKLNRGHTQANGYALRDPDEIHVGWVLALPARDNAPAHTKPATPPAKPATTPGPTATEQPTTDAPKNTGSPAPSAPAPSGGASTAPAAPTSATTSATPAPAQTSSPATAAPQASASSVADDDGRDREEIGIVLPARGWVSLGLAALLAAVASLVRLQRRRRARLAVRTPARIEPQPAPLPESLAPIEGVADRLPRSEDAQRQPIAPAIAAPIGVDAAGVEVSLFEVPGRGLALHGEGMDAAARALLSAVLATAAPSTEGRPIVITTAQTLARLLPDGAPLVGLDPDGTSYDGERLVVLADAAAAVTHAEEEMILRRRLLDAFDADSVTDLNARSDHAEAQPAYVLLIEASPRHAARLLAVGAHRTALHFHPVVLGESEGMTAVEVAADGTTGDEQPLGLRRLSTLAATDLAAVLAALADITPRPEPGHDLDDPAGTDEYPTTTSAETAADQAESVPAQTVEISAPVRLQVLGPVRITTGSGPITTGMRSGSYTVLASLAVHPAGRSLEQLAADLHPDTDPATAVKRIRTDINTTRRVLRSATGSAEEMFVVYDPATGRYQLDAQLFAVDLWQMLTAIERASTAPDDAAALAALREAADLYGGDFAEGQDRAWITDYAGSYRHQILAVYARIAEIIEMDQPEQAIAALQHAIDLDPINEELYQRIMRIHGRAHRPDAVRQTLRRLEERLVDLDAEPSDATRRVAERQLRPVTSGGHR</sequence>